<protein>
    <submittedName>
        <fullName evidence="3">Haem-binding uptake, Tiki superfamily, ChaN</fullName>
    </submittedName>
</protein>
<evidence type="ECO:0000313" key="3">
    <source>
        <dbReference type="EMBL" id="SHI24312.1"/>
    </source>
</evidence>
<dbReference type="EMBL" id="FQXE01000015">
    <property type="protein sequence ID" value="SHI24312.1"/>
    <property type="molecule type" value="Genomic_DNA"/>
</dbReference>
<organism evidence="3 4">
    <name type="scientific">Pollutimonas bauzanensis</name>
    <dbReference type="NCBI Taxonomy" id="658167"/>
    <lineage>
        <taxon>Bacteria</taxon>
        <taxon>Pseudomonadati</taxon>
        <taxon>Pseudomonadota</taxon>
        <taxon>Betaproteobacteria</taxon>
        <taxon>Burkholderiales</taxon>
        <taxon>Alcaligenaceae</taxon>
        <taxon>Pollutimonas</taxon>
    </lineage>
</organism>
<dbReference type="OrthoDB" id="9795827at2"/>
<feature type="domain" description="Haem-binding uptake Tiki superfamily ChaN" evidence="2">
    <location>
        <begin position="50"/>
        <end position="258"/>
    </location>
</feature>
<proteinExistence type="predicted"/>
<dbReference type="AlphaFoldDB" id="A0A1M5ZJH0"/>
<accession>A0A1M5ZJH0</accession>
<evidence type="ECO:0000259" key="2">
    <source>
        <dbReference type="Pfam" id="PF04187"/>
    </source>
</evidence>
<dbReference type="InterPro" id="IPR007314">
    <property type="entry name" value="Cofac_haem-bd_dom"/>
</dbReference>
<keyword evidence="4" id="KW-1185">Reference proteome</keyword>
<name>A0A1M5ZJH0_9BURK</name>
<feature type="chain" id="PRO_5012567719" evidence="1">
    <location>
        <begin position="36"/>
        <end position="307"/>
    </location>
</feature>
<dbReference type="CDD" id="cd14727">
    <property type="entry name" value="ChanN-like"/>
    <property type="match status" value="1"/>
</dbReference>
<dbReference type="Gene3D" id="3.40.50.11550">
    <property type="match status" value="2"/>
</dbReference>
<keyword evidence="1" id="KW-0732">Signal</keyword>
<dbReference type="PROSITE" id="PS51257">
    <property type="entry name" value="PROKAR_LIPOPROTEIN"/>
    <property type="match status" value="1"/>
</dbReference>
<dbReference type="Pfam" id="PF04187">
    <property type="entry name" value="Cofac_haem_bdg"/>
    <property type="match status" value="1"/>
</dbReference>
<evidence type="ECO:0000313" key="4">
    <source>
        <dbReference type="Proteomes" id="UP000184226"/>
    </source>
</evidence>
<dbReference type="STRING" id="658167.SAMN04488135_11569"/>
<dbReference type="SUPFAM" id="SSF159501">
    <property type="entry name" value="EreA/ChaN-like"/>
    <property type="match status" value="1"/>
</dbReference>
<dbReference type="RefSeq" id="WP_073107742.1">
    <property type="nucleotide sequence ID" value="NZ_FQXE01000015.1"/>
</dbReference>
<gene>
    <name evidence="3" type="ORF">SAMN04488135_11569</name>
</gene>
<feature type="signal peptide" evidence="1">
    <location>
        <begin position="1"/>
        <end position="35"/>
    </location>
</feature>
<sequence length="307" mass="32465">MPRHSFPCPCRDARPGWRQWAAAALAALLAACAQAPGAGKEGAAELALALPRHPMVLLGEVHDNADGHTLRLRAIADAVEAGWRPAIAMEQFDREHQAVLDRAMKTCADAACVIQAAAPGKAGWNWDYYKPVIDLALRNHLPLIAANLSRADAGRVMQEGMAAVFTAGELRELGLEQGPDPALLQAQAAEVAQAHCGMLPAALHKGMAAAQIARDAMMALQMRRAASPGASAARQLRPVVLLAGNGHVRRDQGVPRWLDRGAALSVGFTEGAAPAGWFDRDIVISPAQRPDPCASLRGRPFGRPAGN</sequence>
<evidence type="ECO:0000256" key="1">
    <source>
        <dbReference type="SAM" id="SignalP"/>
    </source>
</evidence>
<reference evidence="3 4" key="1">
    <citation type="submission" date="2016-11" db="EMBL/GenBank/DDBJ databases">
        <authorList>
            <person name="Jaros S."/>
            <person name="Januszkiewicz K."/>
            <person name="Wedrychowicz H."/>
        </authorList>
    </citation>
    <scope>NUCLEOTIDE SEQUENCE [LARGE SCALE GENOMIC DNA]</scope>
    <source>
        <strain evidence="3 4">CGMCC 1.10190</strain>
    </source>
</reference>
<dbReference type="Proteomes" id="UP000184226">
    <property type="component" value="Unassembled WGS sequence"/>
</dbReference>